<dbReference type="AlphaFoldDB" id="A0A179FQW2"/>
<feature type="region of interest" description="Disordered" evidence="6">
    <location>
        <begin position="1"/>
        <end position="22"/>
    </location>
</feature>
<dbReference type="PROSITE" id="PS00218">
    <property type="entry name" value="AMINO_ACID_PERMEASE_1"/>
    <property type="match status" value="1"/>
</dbReference>
<dbReference type="KEGG" id="pchm:VFPPC_03973"/>
<dbReference type="GO" id="GO:0016020">
    <property type="term" value="C:membrane"/>
    <property type="evidence" value="ECO:0007669"/>
    <property type="project" value="UniProtKB-SubCell"/>
</dbReference>
<feature type="transmembrane region" description="Helical" evidence="7">
    <location>
        <begin position="456"/>
        <end position="481"/>
    </location>
</feature>
<dbReference type="EMBL" id="LSBJ02000003">
    <property type="protein sequence ID" value="OAQ67600.1"/>
    <property type="molecule type" value="Genomic_DNA"/>
</dbReference>
<dbReference type="InterPro" id="IPR004840">
    <property type="entry name" value="Amino_acid_permease_CS"/>
</dbReference>
<comment type="subcellular location">
    <subcellularLocation>
        <location evidence="1">Membrane</location>
        <topology evidence="1">Multi-pass membrane protein</topology>
    </subcellularLocation>
</comment>
<evidence type="ECO:0000256" key="6">
    <source>
        <dbReference type="SAM" id="MobiDB-lite"/>
    </source>
</evidence>
<name>A0A179FQW2_METCM</name>
<evidence type="ECO:0000256" key="3">
    <source>
        <dbReference type="ARBA" id="ARBA00022692"/>
    </source>
</evidence>
<dbReference type="InterPro" id="IPR002293">
    <property type="entry name" value="AA/rel_permease1"/>
</dbReference>
<evidence type="ECO:0000256" key="2">
    <source>
        <dbReference type="ARBA" id="ARBA00022448"/>
    </source>
</evidence>
<dbReference type="STRING" id="1380566.A0A179FQW2"/>
<feature type="transmembrane region" description="Helical" evidence="7">
    <location>
        <begin position="129"/>
        <end position="153"/>
    </location>
</feature>
<evidence type="ECO:0000256" key="7">
    <source>
        <dbReference type="SAM" id="Phobius"/>
    </source>
</evidence>
<dbReference type="GO" id="GO:0022857">
    <property type="term" value="F:transmembrane transporter activity"/>
    <property type="evidence" value="ECO:0007669"/>
    <property type="project" value="InterPro"/>
</dbReference>
<dbReference type="Pfam" id="PF13520">
    <property type="entry name" value="AA_permease_2"/>
    <property type="match status" value="1"/>
</dbReference>
<evidence type="ECO:0000256" key="5">
    <source>
        <dbReference type="ARBA" id="ARBA00023136"/>
    </source>
</evidence>
<evidence type="ECO:0000256" key="4">
    <source>
        <dbReference type="ARBA" id="ARBA00022989"/>
    </source>
</evidence>
<feature type="transmembrane region" description="Helical" evidence="7">
    <location>
        <begin position="289"/>
        <end position="308"/>
    </location>
</feature>
<evidence type="ECO:0000313" key="9">
    <source>
        <dbReference type="Proteomes" id="UP000078397"/>
    </source>
</evidence>
<dbReference type="OrthoDB" id="3900342at2759"/>
<feature type="transmembrane region" description="Helical" evidence="7">
    <location>
        <begin position="487"/>
        <end position="508"/>
    </location>
</feature>
<feature type="transmembrane region" description="Helical" evidence="7">
    <location>
        <begin position="88"/>
        <end position="109"/>
    </location>
</feature>
<proteinExistence type="predicted"/>
<evidence type="ECO:0000256" key="1">
    <source>
        <dbReference type="ARBA" id="ARBA00004141"/>
    </source>
</evidence>
<comment type="caution">
    <text evidence="8">The sequence shown here is derived from an EMBL/GenBank/DDBJ whole genome shotgun (WGS) entry which is preliminary data.</text>
</comment>
<keyword evidence="5 7" id="KW-0472">Membrane</keyword>
<keyword evidence="3 7" id="KW-0812">Transmembrane</keyword>
<dbReference type="Proteomes" id="UP000078397">
    <property type="component" value="Unassembled WGS sequence"/>
</dbReference>
<dbReference type="RefSeq" id="XP_018144450.1">
    <property type="nucleotide sequence ID" value="XM_018283400.2"/>
</dbReference>
<feature type="transmembrane region" description="Helical" evidence="7">
    <location>
        <begin position="391"/>
        <end position="411"/>
    </location>
</feature>
<dbReference type="Gene3D" id="1.20.1740.10">
    <property type="entry name" value="Amino acid/polyamine transporter I"/>
    <property type="match status" value="1"/>
</dbReference>
<organism evidence="8 9">
    <name type="scientific">Pochonia chlamydosporia 170</name>
    <dbReference type="NCBI Taxonomy" id="1380566"/>
    <lineage>
        <taxon>Eukaryota</taxon>
        <taxon>Fungi</taxon>
        <taxon>Dikarya</taxon>
        <taxon>Ascomycota</taxon>
        <taxon>Pezizomycotina</taxon>
        <taxon>Sordariomycetes</taxon>
        <taxon>Hypocreomycetidae</taxon>
        <taxon>Hypocreales</taxon>
        <taxon>Clavicipitaceae</taxon>
        <taxon>Pochonia</taxon>
    </lineage>
</organism>
<evidence type="ECO:0000313" key="8">
    <source>
        <dbReference type="EMBL" id="OAQ67600.1"/>
    </source>
</evidence>
<feature type="transmembrane region" description="Helical" evidence="7">
    <location>
        <begin position="173"/>
        <end position="193"/>
    </location>
</feature>
<accession>A0A179FQW2</accession>
<feature type="transmembrane region" description="Helical" evidence="7">
    <location>
        <begin position="51"/>
        <end position="76"/>
    </location>
</feature>
<feature type="transmembrane region" description="Helical" evidence="7">
    <location>
        <begin position="417"/>
        <end position="435"/>
    </location>
</feature>
<dbReference type="GeneID" id="28847394"/>
<feature type="transmembrane region" description="Helical" evidence="7">
    <location>
        <begin position="205"/>
        <end position="225"/>
    </location>
</feature>
<keyword evidence="4 7" id="KW-1133">Transmembrane helix</keyword>
<gene>
    <name evidence="8" type="ORF">VFPPC_03973</name>
</gene>
<feature type="transmembrane region" description="Helical" evidence="7">
    <location>
        <begin position="338"/>
        <end position="361"/>
    </location>
</feature>
<feature type="compositionally biased region" description="Basic and acidic residues" evidence="6">
    <location>
        <begin position="1"/>
        <end position="16"/>
    </location>
</feature>
<dbReference type="PANTHER" id="PTHR45649">
    <property type="entry name" value="AMINO-ACID PERMEASE BAT1"/>
    <property type="match status" value="1"/>
</dbReference>
<dbReference type="GO" id="GO:0006865">
    <property type="term" value="P:amino acid transport"/>
    <property type="evidence" value="ECO:0007669"/>
    <property type="project" value="InterPro"/>
</dbReference>
<protein>
    <submittedName>
        <fullName evidence="8">Choline transporter</fullName>
    </submittedName>
</protein>
<reference evidence="8 9" key="1">
    <citation type="journal article" date="2016" name="PLoS Pathog.">
        <title>Biosynthesis of antibiotic leucinostatins in bio-control fungus Purpureocillium lilacinum and their inhibition on phytophthora revealed by genome mining.</title>
        <authorList>
            <person name="Wang G."/>
            <person name="Liu Z."/>
            <person name="Lin R."/>
            <person name="Li E."/>
            <person name="Mao Z."/>
            <person name="Ling J."/>
            <person name="Yang Y."/>
            <person name="Yin W.B."/>
            <person name="Xie B."/>
        </authorList>
    </citation>
    <scope>NUCLEOTIDE SEQUENCE [LARGE SCALE GENOMIC DNA]</scope>
    <source>
        <strain evidence="8">170</strain>
    </source>
</reference>
<keyword evidence="9" id="KW-1185">Reference proteome</keyword>
<dbReference type="PANTHER" id="PTHR45649:SF27">
    <property type="entry name" value="CHOLINE TRANSPORTER (EUROFUNG)"/>
    <property type="match status" value="1"/>
</dbReference>
<keyword evidence="2" id="KW-0813">Transport</keyword>
<sequence>MASLAADHEKPQHTREPQSPQAVTKAAQEVSANELINASGHKQELERNFSLLNLCGVAITTGNTWTAIGGSVAVAIYNGGPPGVMYEFIAVSVFYWLIAASIAELASAIPSSSGVYHWASITAGRYGRVCGWFAGWWNFFAWIFGAASMSAILGNQTVSMYSILHPGFEAKAWHIFVSYLICTWICCCTVLFANRALPAVGNLGMFFIVAGVLVTIIVCAVMPHVNGASYASNEFVWHDWVNQTGYTSDGFVFVAGMLNGAYAVGSTDCVTHLAEEIPRPSRNIPKAMAAQYIVGFITAFFYLIAIFYSINDLSAALASVPTFPLAGIYMQATGSAGGGLGLLIVAFIPTFITCIGCYITAGRTFWTLSRDKATPFSRVFRIVSPKFHNPFNATLLCGAICTIMGCIYVGSATAFNAFVGSYIILSTLSYLSAILPHLLSRRANVVPGWFWMGDAVGYLVNGVSCLYIVAFIAIFCFPPALPVDAATMNYSCLIAGGLTIFVGGFWFWRQRDYEGPRAVTSHDLLAKDAK</sequence>
<dbReference type="PIRSF" id="PIRSF006060">
    <property type="entry name" value="AA_transporter"/>
    <property type="match status" value="1"/>
</dbReference>